<comment type="caution">
    <text evidence="1">The sequence shown here is derived from an EMBL/GenBank/DDBJ whole genome shotgun (WGS) entry which is preliminary data.</text>
</comment>
<dbReference type="AlphaFoldDB" id="A0AA38LEU1"/>
<dbReference type="Gene3D" id="1.25.40.10">
    <property type="entry name" value="Tetratricopeptide repeat domain"/>
    <property type="match status" value="1"/>
</dbReference>
<name>A0AA38LEU1_TAXCH</name>
<gene>
    <name evidence="1" type="ORF">KI387_020181</name>
</gene>
<dbReference type="EMBL" id="JAHRHJ020000004">
    <property type="protein sequence ID" value="KAH9318412.1"/>
    <property type="molecule type" value="Genomic_DNA"/>
</dbReference>
<feature type="non-terminal residue" evidence="1">
    <location>
        <position position="77"/>
    </location>
</feature>
<keyword evidence="2" id="KW-1185">Reference proteome</keyword>
<sequence>CAKNEAAEKALETFKQMHLVCVKPESTTFASVLPACAKMEVLEHGYAHNGFIVHMTLFAIPKHIDKPLYRGLVTQLE</sequence>
<dbReference type="Proteomes" id="UP000824469">
    <property type="component" value="Unassembled WGS sequence"/>
</dbReference>
<protein>
    <submittedName>
        <fullName evidence="1">Uncharacterized protein</fullName>
    </submittedName>
</protein>
<evidence type="ECO:0000313" key="2">
    <source>
        <dbReference type="Proteomes" id="UP000824469"/>
    </source>
</evidence>
<dbReference type="InterPro" id="IPR011990">
    <property type="entry name" value="TPR-like_helical_dom_sf"/>
</dbReference>
<organism evidence="1 2">
    <name type="scientific">Taxus chinensis</name>
    <name type="common">Chinese yew</name>
    <name type="synonym">Taxus wallichiana var. chinensis</name>
    <dbReference type="NCBI Taxonomy" id="29808"/>
    <lineage>
        <taxon>Eukaryota</taxon>
        <taxon>Viridiplantae</taxon>
        <taxon>Streptophyta</taxon>
        <taxon>Embryophyta</taxon>
        <taxon>Tracheophyta</taxon>
        <taxon>Spermatophyta</taxon>
        <taxon>Pinopsida</taxon>
        <taxon>Pinidae</taxon>
        <taxon>Conifers II</taxon>
        <taxon>Cupressales</taxon>
        <taxon>Taxaceae</taxon>
        <taxon>Taxus</taxon>
    </lineage>
</organism>
<proteinExistence type="predicted"/>
<feature type="non-terminal residue" evidence="1">
    <location>
        <position position="1"/>
    </location>
</feature>
<evidence type="ECO:0000313" key="1">
    <source>
        <dbReference type="EMBL" id="KAH9318412.1"/>
    </source>
</evidence>
<accession>A0AA38LEU1</accession>
<reference evidence="1 2" key="1">
    <citation type="journal article" date="2021" name="Nat. Plants">
        <title>The Taxus genome provides insights into paclitaxel biosynthesis.</title>
        <authorList>
            <person name="Xiong X."/>
            <person name="Gou J."/>
            <person name="Liao Q."/>
            <person name="Li Y."/>
            <person name="Zhou Q."/>
            <person name="Bi G."/>
            <person name="Li C."/>
            <person name="Du R."/>
            <person name="Wang X."/>
            <person name="Sun T."/>
            <person name="Guo L."/>
            <person name="Liang H."/>
            <person name="Lu P."/>
            <person name="Wu Y."/>
            <person name="Zhang Z."/>
            <person name="Ro D.K."/>
            <person name="Shang Y."/>
            <person name="Huang S."/>
            <person name="Yan J."/>
        </authorList>
    </citation>
    <scope>NUCLEOTIDE SEQUENCE [LARGE SCALE GENOMIC DNA]</scope>
    <source>
        <strain evidence="1">Ta-2019</strain>
    </source>
</reference>